<dbReference type="Pfam" id="PF00990">
    <property type="entry name" value="GGDEF"/>
    <property type="match status" value="1"/>
</dbReference>
<dbReference type="InterPro" id="IPR029787">
    <property type="entry name" value="Nucleotide_cyclase"/>
</dbReference>
<feature type="transmembrane region" description="Helical" evidence="1">
    <location>
        <begin position="12"/>
        <end position="31"/>
    </location>
</feature>
<sequence>MAFRFRSLQSRIVTLFLVLVVAVQVVGLIVIQRGIDNNARQSISSELANGSKVFRRLLEQNAQSLRFGARLLTRDTAFVALVGNNDDSDRATIESALANSGARIKAALTMLVNGERQVSASTNPAQAAALEQQVLGMLDQAEAADGANGMAIIDRRPYQIVVMPVKAPITIAWVVMTFPIDWQLARDMREISGLDTTILTRDAAGSWLTVGTTLAPQLAQSLPARLQAQAGADGQPFDLTLGESRYGMRLLPVGQAGRQSTQVLLARSFDEATAEYVRLERWLIALTLGGIVISALAIVFTAKRITQPISALALTARRLEQGDYQQPVHSRRHDEIGALARAFDAMRAGIARREEEIRHLAYWDTLTSLPNRAQFLVLLNQALQQAQHQQQAVFVLMMDLDRFKHVNDVMGHSFGDALLQQVAQRLQTLLVRQHQAAQLARMGGDEFAVLLPAADLAAARQLAAAILRALETPLSLEDQTVDLGAGLGIAGYPAHAQDGETLLGMAEVAMYSAKLRNDGAVIYDAALDKGSAQSLSLLTELRHAIERDEFRLFVQPKIALKTGQVVGMEALVRWQHPQRGNVFPDAFIPFAEQTGFIRVLTRWVMERSARLCQELEQAGYHLKMSVNLSTRDLMDQDLPVKFGDMLQRHGQSPQSFCLEITESAIMDDPVRAQNTLALLSAMGFELSIDDFGTGYSSLAYLKSLPVNELKIDKSFVLNMETDLGDARIVQSTISLARAMHLRVVAEGIETETVWRLLEGMKCDQGQGYFMSRPIPAAQLEDWLAQWQSPLLEQRAAAE</sequence>
<feature type="transmembrane region" description="Helical" evidence="1">
    <location>
        <begin position="282"/>
        <end position="302"/>
    </location>
</feature>
<evidence type="ECO:0000256" key="1">
    <source>
        <dbReference type="SAM" id="Phobius"/>
    </source>
</evidence>
<reference evidence="5" key="1">
    <citation type="submission" date="2019-12" db="EMBL/GenBank/DDBJ databases">
        <title>Novel species isolated from a subtropical stream in China.</title>
        <authorList>
            <person name="Lu H."/>
        </authorList>
    </citation>
    <scope>NUCLEOTIDE SEQUENCE [LARGE SCALE GENOMIC DNA]</scope>
    <source>
        <strain evidence="5">FT93W</strain>
    </source>
</reference>
<dbReference type="InterPro" id="IPR000160">
    <property type="entry name" value="GGDEF_dom"/>
</dbReference>
<dbReference type="Pfam" id="PF00672">
    <property type="entry name" value="HAMP"/>
    <property type="match status" value="1"/>
</dbReference>
<evidence type="ECO:0000259" key="3">
    <source>
        <dbReference type="PROSITE" id="PS50885"/>
    </source>
</evidence>
<evidence type="ECO:0000313" key="6">
    <source>
        <dbReference type="Proteomes" id="UP000444316"/>
    </source>
</evidence>
<gene>
    <name evidence="5" type="ORF">GTP23_11590</name>
</gene>
<dbReference type="PANTHER" id="PTHR44757:SF2">
    <property type="entry name" value="BIOFILM ARCHITECTURE MAINTENANCE PROTEIN MBAA"/>
    <property type="match status" value="1"/>
</dbReference>
<dbReference type="RefSeq" id="WP_161035259.1">
    <property type="nucleotide sequence ID" value="NZ_WWCL01000002.1"/>
</dbReference>
<dbReference type="CDD" id="cd01948">
    <property type="entry name" value="EAL"/>
    <property type="match status" value="1"/>
</dbReference>
<dbReference type="AlphaFoldDB" id="A0A845I1V8"/>
<accession>A0A845I1V8</accession>
<evidence type="ECO:0000313" key="5">
    <source>
        <dbReference type="EMBL" id="MYN45691.1"/>
    </source>
</evidence>
<dbReference type="InterPro" id="IPR052155">
    <property type="entry name" value="Biofilm_reg_signaling"/>
</dbReference>
<dbReference type="SMART" id="SM00052">
    <property type="entry name" value="EAL"/>
    <property type="match status" value="1"/>
</dbReference>
<keyword evidence="1" id="KW-1133">Transmembrane helix</keyword>
<keyword evidence="6" id="KW-1185">Reference proteome</keyword>
<organism evidence="5 6">
    <name type="scientific">Duganella fentianensis</name>
    <dbReference type="NCBI Taxonomy" id="2692177"/>
    <lineage>
        <taxon>Bacteria</taxon>
        <taxon>Pseudomonadati</taxon>
        <taxon>Pseudomonadota</taxon>
        <taxon>Betaproteobacteria</taxon>
        <taxon>Burkholderiales</taxon>
        <taxon>Oxalobacteraceae</taxon>
        <taxon>Telluria group</taxon>
        <taxon>Duganella</taxon>
    </lineage>
</organism>
<comment type="caution">
    <text evidence="5">The sequence shown here is derived from an EMBL/GenBank/DDBJ whole genome shotgun (WGS) entry which is preliminary data.</text>
</comment>
<dbReference type="PROSITE" id="PS50887">
    <property type="entry name" value="GGDEF"/>
    <property type="match status" value="1"/>
</dbReference>
<dbReference type="SUPFAM" id="SSF141868">
    <property type="entry name" value="EAL domain-like"/>
    <property type="match status" value="1"/>
</dbReference>
<feature type="domain" description="GGDEF" evidence="4">
    <location>
        <begin position="391"/>
        <end position="525"/>
    </location>
</feature>
<dbReference type="InterPro" id="IPR029150">
    <property type="entry name" value="dCache_3"/>
</dbReference>
<dbReference type="InterPro" id="IPR003660">
    <property type="entry name" value="HAMP_dom"/>
</dbReference>
<dbReference type="Gene3D" id="3.30.70.270">
    <property type="match status" value="1"/>
</dbReference>
<dbReference type="Gene3D" id="6.10.340.10">
    <property type="match status" value="1"/>
</dbReference>
<dbReference type="SMART" id="SM00267">
    <property type="entry name" value="GGDEF"/>
    <property type="match status" value="1"/>
</dbReference>
<evidence type="ECO:0000259" key="4">
    <source>
        <dbReference type="PROSITE" id="PS50887"/>
    </source>
</evidence>
<dbReference type="InterPro" id="IPR001633">
    <property type="entry name" value="EAL_dom"/>
</dbReference>
<dbReference type="Gene3D" id="3.20.20.450">
    <property type="entry name" value="EAL domain"/>
    <property type="match status" value="1"/>
</dbReference>
<dbReference type="SUPFAM" id="SSF55073">
    <property type="entry name" value="Nucleotide cyclase"/>
    <property type="match status" value="1"/>
</dbReference>
<feature type="domain" description="HAMP" evidence="3">
    <location>
        <begin position="303"/>
        <end position="355"/>
    </location>
</feature>
<dbReference type="Proteomes" id="UP000444316">
    <property type="component" value="Unassembled WGS sequence"/>
</dbReference>
<dbReference type="InterPro" id="IPR035919">
    <property type="entry name" value="EAL_sf"/>
</dbReference>
<dbReference type="PROSITE" id="PS50883">
    <property type="entry name" value="EAL"/>
    <property type="match status" value="1"/>
</dbReference>
<feature type="domain" description="EAL" evidence="2">
    <location>
        <begin position="534"/>
        <end position="787"/>
    </location>
</feature>
<dbReference type="FunFam" id="3.20.20.450:FF:000001">
    <property type="entry name" value="Cyclic di-GMP phosphodiesterase yahA"/>
    <property type="match status" value="1"/>
</dbReference>
<keyword evidence="1" id="KW-0812">Transmembrane</keyword>
<dbReference type="InterPro" id="IPR043128">
    <property type="entry name" value="Rev_trsase/Diguanyl_cyclase"/>
</dbReference>
<evidence type="ECO:0000259" key="2">
    <source>
        <dbReference type="PROSITE" id="PS50883"/>
    </source>
</evidence>
<dbReference type="Pfam" id="PF14827">
    <property type="entry name" value="dCache_3"/>
    <property type="match status" value="1"/>
</dbReference>
<proteinExistence type="predicted"/>
<name>A0A845I1V8_9BURK</name>
<dbReference type="SMART" id="SM00304">
    <property type="entry name" value="HAMP"/>
    <property type="match status" value="1"/>
</dbReference>
<dbReference type="EMBL" id="WWCL01000002">
    <property type="protein sequence ID" value="MYN45691.1"/>
    <property type="molecule type" value="Genomic_DNA"/>
</dbReference>
<dbReference type="CDD" id="cd06225">
    <property type="entry name" value="HAMP"/>
    <property type="match status" value="1"/>
</dbReference>
<keyword evidence="1" id="KW-0472">Membrane</keyword>
<dbReference type="PROSITE" id="PS50885">
    <property type="entry name" value="HAMP"/>
    <property type="match status" value="1"/>
</dbReference>
<dbReference type="SUPFAM" id="SSF158472">
    <property type="entry name" value="HAMP domain-like"/>
    <property type="match status" value="1"/>
</dbReference>
<dbReference type="GO" id="GO:0016020">
    <property type="term" value="C:membrane"/>
    <property type="evidence" value="ECO:0007669"/>
    <property type="project" value="InterPro"/>
</dbReference>
<dbReference type="PANTHER" id="PTHR44757">
    <property type="entry name" value="DIGUANYLATE CYCLASE DGCP"/>
    <property type="match status" value="1"/>
</dbReference>
<protein>
    <submittedName>
        <fullName evidence="5">EAL domain-containing protein</fullName>
    </submittedName>
</protein>
<dbReference type="Pfam" id="PF00563">
    <property type="entry name" value="EAL"/>
    <property type="match status" value="1"/>
</dbReference>
<dbReference type="GO" id="GO:0007165">
    <property type="term" value="P:signal transduction"/>
    <property type="evidence" value="ECO:0007669"/>
    <property type="project" value="InterPro"/>
</dbReference>
<dbReference type="CDD" id="cd01949">
    <property type="entry name" value="GGDEF"/>
    <property type="match status" value="1"/>
</dbReference>
<dbReference type="NCBIfam" id="TIGR00254">
    <property type="entry name" value="GGDEF"/>
    <property type="match status" value="1"/>
</dbReference>